<name>A0A0J8GVC5_9ALTE</name>
<dbReference type="EMBL" id="LAZL01000012">
    <property type="protein sequence ID" value="KMT65259.1"/>
    <property type="molecule type" value="Genomic_DNA"/>
</dbReference>
<feature type="binding site" evidence="6 8">
    <location>
        <begin position="215"/>
        <end position="218"/>
    </location>
    <ligand>
        <name>S-adenosyl-L-methionine</name>
        <dbReference type="ChEBI" id="CHEBI:59789"/>
    </ligand>
</feature>
<evidence type="ECO:0000313" key="13">
    <source>
        <dbReference type="Proteomes" id="UP000037600"/>
    </source>
</evidence>
<organism evidence="12 13">
    <name type="scientific">Catenovulum maritimum</name>
    <dbReference type="NCBI Taxonomy" id="1513271"/>
    <lineage>
        <taxon>Bacteria</taxon>
        <taxon>Pseudomonadati</taxon>
        <taxon>Pseudomonadota</taxon>
        <taxon>Gammaproteobacteria</taxon>
        <taxon>Alteromonadales</taxon>
        <taxon>Alteromonadaceae</taxon>
        <taxon>Catenovulum</taxon>
    </lineage>
</organism>
<gene>
    <name evidence="6" type="primary">rlmM</name>
    <name evidence="12" type="ORF">XM47_09465</name>
</gene>
<dbReference type="InterPro" id="IPR011224">
    <property type="entry name" value="rRNA_MeTrfase_M"/>
</dbReference>
<sequence>MSIYVLYCRAGFEKDCAAEIQARSTDVEMFGFCRLKDNQGFVEFEVSEPEAGLLFKKIKLRDLVFTRQWIRLIEKLTDLPEKNRLSPILDVIADNKYGDLRLEYPDTNSGKEIANFAKKFTVPLRQALKQKNQLKDKHSKILHLFLFDSSNIWIGISYQSNNSPWNMGIQRLRFPSKAPSRSTLKLEEAFHHFIPKDEWQTRLASGLQAVDLGAAPGGWTYQLVQQSMMVIAIDNGPMAESLMETGQVRHYREDGFKFEPKKNQIYWLVCDMVEKPDRVGQLMCKWVMNSWCKEAIFNLKLPMKQRFQNLETVRNAMLETLYTSGKQFRLEIKHLYHDREEVTCLLRMV</sequence>
<feature type="active site" description="Proton acceptor" evidence="6 7">
    <location>
        <position position="300"/>
    </location>
</feature>
<feature type="binding site" evidence="6 8">
    <location>
        <position position="271"/>
    </location>
    <ligand>
        <name>S-adenosyl-L-methionine</name>
        <dbReference type="ChEBI" id="CHEBI:59789"/>
    </ligand>
</feature>
<keyword evidence="13" id="KW-1185">Reference proteome</keyword>
<feature type="domain" description="RlmM ferredoxin-like" evidence="10">
    <location>
        <begin position="1"/>
        <end position="70"/>
    </location>
</feature>
<dbReference type="PANTHER" id="PTHR37524:SF2">
    <property type="entry name" value="RIBOSOMAL RNA METHYLTRANSFERASE FTSJ DOMAIN-CONTAINING PROTEIN"/>
    <property type="match status" value="1"/>
</dbReference>
<evidence type="ECO:0000256" key="1">
    <source>
        <dbReference type="ARBA" id="ARBA00022490"/>
    </source>
</evidence>
<keyword evidence="1 6" id="KW-0963">Cytoplasm</keyword>
<comment type="caution">
    <text evidence="12">The sequence shown here is derived from an EMBL/GenBank/DDBJ whole genome shotgun (WGS) entry which is preliminary data.</text>
</comment>
<dbReference type="STRING" id="1513271.XM47_09465"/>
<dbReference type="InterPro" id="IPR040739">
    <property type="entry name" value="RlmM_FDX"/>
</dbReference>
<comment type="subcellular location">
    <subcellularLocation>
        <location evidence="6">Cytoplasm</location>
    </subcellularLocation>
</comment>
<dbReference type="Proteomes" id="UP000037600">
    <property type="component" value="Unassembled WGS sequence"/>
</dbReference>
<dbReference type="PIRSF" id="PIRSF028774">
    <property type="entry name" value="UCP028774"/>
    <property type="match status" value="1"/>
</dbReference>
<accession>A0A0J8GVC5</accession>
<dbReference type="GO" id="GO:0032259">
    <property type="term" value="P:methylation"/>
    <property type="evidence" value="ECO:0007669"/>
    <property type="project" value="UniProtKB-KW"/>
</dbReference>
<dbReference type="PATRIC" id="fig|1513271.3.peg.1923"/>
<comment type="similarity">
    <text evidence="6">Belongs to the class I-like SAM-binding methyltransferase superfamily. RNA methyltransferase RlmE family. RlmM subfamily.</text>
</comment>
<dbReference type="HAMAP" id="MF_01551">
    <property type="entry name" value="23SrRNA_methyltr_M"/>
    <property type="match status" value="1"/>
</dbReference>
<keyword evidence="2 6" id="KW-0698">rRNA processing</keyword>
<dbReference type="Gene3D" id="3.40.50.150">
    <property type="entry name" value="Vaccinia Virus protein VP39"/>
    <property type="match status" value="1"/>
</dbReference>
<dbReference type="GO" id="GO:0006364">
    <property type="term" value="P:rRNA processing"/>
    <property type="evidence" value="ECO:0007669"/>
    <property type="project" value="UniProtKB-UniRule"/>
</dbReference>
<dbReference type="NCBIfam" id="NF008734">
    <property type="entry name" value="PRK11760.1"/>
    <property type="match status" value="1"/>
</dbReference>
<dbReference type="InterPro" id="IPR048646">
    <property type="entry name" value="RlmM_THUMP-like"/>
</dbReference>
<evidence type="ECO:0000256" key="2">
    <source>
        <dbReference type="ARBA" id="ARBA00022552"/>
    </source>
</evidence>
<evidence type="ECO:0000256" key="8">
    <source>
        <dbReference type="PIRSR" id="PIRSR028774-2"/>
    </source>
</evidence>
<reference evidence="12 13" key="1">
    <citation type="submission" date="2015-04" db="EMBL/GenBank/DDBJ databases">
        <title>Draft Genome Sequence of the Novel Agar-Digesting Marine Bacterium Q1.</title>
        <authorList>
            <person name="Li Y."/>
            <person name="Li D."/>
            <person name="Chen G."/>
            <person name="Du Z."/>
        </authorList>
    </citation>
    <scope>NUCLEOTIDE SEQUENCE [LARGE SCALE GENOMIC DNA]</scope>
    <source>
        <strain evidence="12 13">Q1</strain>
    </source>
</reference>
<dbReference type="Pfam" id="PF18125">
    <property type="entry name" value="RlmM_FDX"/>
    <property type="match status" value="1"/>
</dbReference>
<evidence type="ECO:0000256" key="7">
    <source>
        <dbReference type="PIRSR" id="PIRSR028774-1"/>
    </source>
</evidence>
<dbReference type="InterPro" id="IPR002877">
    <property type="entry name" value="RNA_MeTrfase_FtsJ_dom"/>
</dbReference>
<dbReference type="RefSeq" id="WP_048691966.1">
    <property type="nucleotide sequence ID" value="NZ_KQ130489.1"/>
</dbReference>
<evidence type="ECO:0000259" key="9">
    <source>
        <dbReference type="Pfam" id="PF01728"/>
    </source>
</evidence>
<dbReference type="GO" id="GO:0005737">
    <property type="term" value="C:cytoplasm"/>
    <property type="evidence" value="ECO:0007669"/>
    <property type="project" value="UniProtKB-SubCell"/>
</dbReference>
<dbReference type="Pfam" id="PF21239">
    <property type="entry name" value="RLMM_N"/>
    <property type="match status" value="1"/>
</dbReference>
<dbReference type="SUPFAM" id="SSF53335">
    <property type="entry name" value="S-adenosyl-L-methionine-dependent methyltransferases"/>
    <property type="match status" value="1"/>
</dbReference>
<dbReference type="PANTHER" id="PTHR37524">
    <property type="entry name" value="RIBOSOMAL RNA LARGE SUBUNIT METHYLTRANSFERASE M"/>
    <property type="match status" value="1"/>
</dbReference>
<evidence type="ECO:0000256" key="4">
    <source>
        <dbReference type="ARBA" id="ARBA00022679"/>
    </source>
</evidence>
<dbReference type="Gene3D" id="3.30.2300.20">
    <property type="match status" value="1"/>
</dbReference>
<protein>
    <recommendedName>
        <fullName evidence="6">Ribosomal RNA large subunit methyltransferase M</fullName>
        <ecNumber evidence="6">2.1.1.186</ecNumber>
    </recommendedName>
    <alternativeName>
        <fullName evidence="6">23S rRNA (cytidine2498-2'-O)-methyltransferase</fullName>
    </alternativeName>
    <alternativeName>
        <fullName evidence="6">23S rRNA 2'-O-ribose methyltransferase RlmM</fullName>
    </alternativeName>
</protein>
<feature type="binding site" evidence="6 8">
    <location>
        <position position="254"/>
    </location>
    <ligand>
        <name>S-adenosyl-L-methionine</name>
        <dbReference type="ChEBI" id="CHEBI:59789"/>
    </ligand>
</feature>
<evidence type="ECO:0000256" key="5">
    <source>
        <dbReference type="ARBA" id="ARBA00022691"/>
    </source>
</evidence>
<dbReference type="Gene3D" id="3.30.70.2810">
    <property type="match status" value="1"/>
</dbReference>
<evidence type="ECO:0000313" key="12">
    <source>
        <dbReference type="EMBL" id="KMT65259.1"/>
    </source>
</evidence>
<dbReference type="Pfam" id="PF01728">
    <property type="entry name" value="FtsJ"/>
    <property type="match status" value="1"/>
</dbReference>
<evidence type="ECO:0000256" key="6">
    <source>
        <dbReference type="HAMAP-Rule" id="MF_01551"/>
    </source>
</evidence>
<dbReference type="OrthoDB" id="154490at2"/>
<keyword evidence="5 6" id="KW-0949">S-adenosyl-L-methionine</keyword>
<evidence type="ECO:0000259" key="10">
    <source>
        <dbReference type="Pfam" id="PF18125"/>
    </source>
</evidence>
<evidence type="ECO:0000259" key="11">
    <source>
        <dbReference type="Pfam" id="PF21239"/>
    </source>
</evidence>
<dbReference type="EC" id="2.1.1.186" evidence="6"/>
<dbReference type="AlphaFoldDB" id="A0A0J8GVC5"/>
<comment type="function">
    <text evidence="6">Catalyzes the 2'-O-methylation at nucleotide C2498 in 23S rRNA.</text>
</comment>
<feature type="domain" description="Ribosomal RNA large subunit methyltransferase M THUMP-like" evidence="11">
    <location>
        <begin position="84"/>
        <end position="158"/>
    </location>
</feature>
<feature type="domain" description="Ribosomal RNA methyltransferase FtsJ" evidence="9">
    <location>
        <begin position="180"/>
        <end position="274"/>
    </location>
</feature>
<feature type="binding site" evidence="6 8">
    <location>
        <position position="234"/>
    </location>
    <ligand>
        <name>S-adenosyl-L-methionine</name>
        <dbReference type="ChEBI" id="CHEBI:59789"/>
    </ligand>
</feature>
<comment type="subunit">
    <text evidence="6">Monomer.</text>
</comment>
<feature type="binding site" evidence="6 8">
    <location>
        <position position="182"/>
    </location>
    <ligand>
        <name>S-adenosyl-L-methionine</name>
        <dbReference type="ChEBI" id="CHEBI:59789"/>
    </ligand>
</feature>
<keyword evidence="3 6" id="KW-0489">Methyltransferase</keyword>
<proteinExistence type="inferred from homology"/>
<dbReference type="GO" id="GO:0008757">
    <property type="term" value="F:S-adenosylmethionine-dependent methyltransferase activity"/>
    <property type="evidence" value="ECO:0007669"/>
    <property type="project" value="UniProtKB-UniRule"/>
</dbReference>
<keyword evidence="4 6" id="KW-0808">Transferase</keyword>
<comment type="catalytic activity">
    <reaction evidence="6">
        <text>cytidine(2498) in 23S rRNA + S-adenosyl-L-methionine = 2'-O-methylcytidine(2498) in 23S rRNA + S-adenosyl-L-homocysteine + H(+)</text>
        <dbReference type="Rhea" id="RHEA:42788"/>
        <dbReference type="Rhea" id="RHEA-COMP:10244"/>
        <dbReference type="Rhea" id="RHEA-COMP:10245"/>
        <dbReference type="ChEBI" id="CHEBI:15378"/>
        <dbReference type="ChEBI" id="CHEBI:57856"/>
        <dbReference type="ChEBI" id="CHEBI:59789"/>
        <dbReference type="ChEBI" id="CHEBI:74495"/>
        <dbReference type="ChEBI" id="CHEBI:82748"/>
        <dbReference type="EC" id="2.1.1.186"/>
    </reaction>
</comment>
<dbReference type="InterPro" id="IPR029063">
    <property type="entry name" value="SAM-dependent_MTases_sf"/>
</dbReference>
<evidence type="ECO:0000256" key="3">
    <source>
        <dbReference type="ARBA" id="ARBA00022603"/>
    </source>
</evidence>